<dbReference type="GO" id="GO:0016020">
    <property type="term" value="C:membrane"/>
    <property type="evidence" value="ECO:0007669"/>
    <property type="project" value="UniProtKB-SubCell"/>
</dbReference>
<keyword evidence="4 6" id="KW-0472">Membrane</keyword>
<organism evidence="7 8">
    <name type="scientific">Mixia osmundae (strain CBS 9802 / IAM 14324 / JCM 22182 / KY 12970)</name>
    <dbReference type="NCBI Taxonomy" id="764103"/>
    <lineage>
        <taxon>Eukaryota</taxon>
        <taxon>Fungi</taxon>
        <taxon>Dikarya</taxon>
        <taxon>Basidiomycota</taxon>
        <taxon>Pucciniomycotina</taxon>
        <taxon>Mixiomycetes</taxon>
        <taxon>Mixiales</taxon>
        <taxon>Mixiaceae</taxon>
        <taxon>Mixia</taxon>
    </lineage>
</organism>
<accession>G7EAB8</accession>
<feature type="transmembrane region" description="Helical" evidence="6">
    <location>
        <begin position="131"/>
        <end position="149"/>
    </location>
</feature>
<dbReference type="PANTHER" id="PTHR16201:SF37">
    <property type="entry name" value="PQ-LOOP REPEAT-CONTAINING PROTEIN"/>
    <property type="match status" value="1"/>
</dbReference>
<reference evidence="7 8" key="1">
    <citation type="journal article" date="2011" name="J. Gen. Appl. Microbiol.">
        <title>Draft genome sequencing of the enigmatic basidiomycete Mixia osmundae.</title>
        <authorList>
            <person name="Nishida H."/>
            <person name="Nagatsuka Y."/>
            <person name="Sugiyama J."/>
        </authorList>
    </citation>
    <scope>NUCLEOTIDE SEQUENCE [LARGE SCALE GENOMIC DNA]</scope>
    <source>
        <strain evidence="8">CBS 9802 / IAM 14324 / JCM 22182 / KY 12970</strain>
    </source>
</reference>
<dbReference type="Proteomes" id="UP000009131">
    <property type="component" value="Unassembled WGS sequence"/>
</dbReference>
<feature type="region of interest" description="Disordered" evidence="5">
    <location>
        <begin position="225"/>
        <end position="268"/>
    </location>
</feature>
<dbReference type="RefSeq" id="XP_014566440.1">
    <property type="nucleotide sequence ID" value="XM_014710954.1"/>
</dbReference>
<feature type="transmembrane region" description="Helical" evidence="6">
    <location>
        <begin position="36"/>
        <end position="58"/>
    </location>
</feature>
<dbReference type="Pfam" id="PF04193">
    <property type="entry name" value="PQ-loop"/>
    <property type="match status" value="2"/>
</dbReference>
<dbReference type="FunCoup" id="G7EAB8">
    <property type="interactions" value="2"/>
</dbReference>
<keyword evidence="3 6" id="KW-1133">Transmembrane helix</keyword>
<evidence type="ECO:0000256" key="2">
    <source>
        <dbReference type="ARBA" id="ARBA00022692"/>
    </source>
</evidence>
<evidence type="ECO:0000313" key="8">
    <source>
        <dbReference type="Proteomes" id="UP000009131"/>
    </source>
</evidence>
<dbReference type="PANTHER" id="PTHR16201">
    <property type="entry name" value="SEVEN TRANSMEMBRANE PROTEIN 1-RELATED"/>
    <property type="match status" value="1"/>
</dbReference>
<dbReference type="InterPro" id="IPR051415">
    <property type="entry name" value="LAAT-1"/>
</dbReference>
<feature type="transmembrane region" description="Helical" evidence="6">
    <location>
        <begin position="97"/>
        <end position="119"/>
    </location>
</feature>
<feature type="compositionally biased region" description="Polar residues" evidence="5">
    <location>
        <begin position="229"/>
        <end position="244"/>
    </location>
</feature>
<name>G7EAB8_MIXOS</name>
<dbReference type="AlphaFoldDB" id="G7EAB8"/>
<keyword evidence="2 6" id="KW-0812">Transmembrane</keyword>
<dbReference type="SMART" id="SM00679">
    <property type="entry name" value="CTNS"/>
    <property type="match status" value="2"/>
</dbReference>
<dbReference type="HOGENOM" id="CLU_040201_0_0_1"/>
<dbReference type="InterPro" id="IPR006603">
    <property type="entry name" value="PQ-loop_rpt"/>
</dbReference>
<feature type="transmembrane region" description="Helical" evidence="6">
    <location>
        <begin position="64"/>
        <end position="85"/>
    </location>
</feature>
<comment type="subcellular location">
    <subcellularLocation>
        <location evidence="1">Membrane</location>
        <topology evidence="1">Multi-pass membrane protein</topology>
    </subcellularLocation>
</comment>
<evidence type="ECO:0000256" key="3">
    <source>
        <dbReference type="ARBA" id="ARBA00022989"/>
    </source>
</evidence>
<reference evidence="7 8" key="2">
    <citation type="journal article" date="2012" name="Open Biol.">
        <title>Characteristics of nucleosomes and linker DNA regions on the genome of the basidiomycete Mixia osmundae revealed by mono- and dinucleosome mapping.</title>
        <authorList>
            <person name="Nishida H."/>
            <person name="Kondo S."/>
            <person name="Matsumoto T."/>
            <person name="Suzuki Y."/>
            <person name="Yoshikawa H."/>
            <person name="Taylor T.D."/>
            <person name="Sugiyama J."/>
        </authorList>
    </citation>
    <scope>NUCLEOTIDE SEQUENCE [LARGE SCALE GENOMIC DNA]</scope>
    <source>
        <strain evidence="8">CBS 9802 / IAM 14324 / JCM 22182 / KY 12970</strain>
    </source>
</reference>
<evidence type="ECO:0000256" key="4">
    <source>
        <dbReference type="ARBA" id="ARBA00023136"/>
    </source>
</evidence>
<proteinExistence type="predicted"/>
<dbReference type="eggNOG" id="KOG2913">
    <property type="taxonomic scope" value="Eukaryota"/>
</dbReference>
<dbReference type="EMBL" id="BABT02000234">
    <property type="protein sequence ID" value="GAA99778.1"/>
    <property type="molecule type" value="Genomic_DNA"/>
</dbReference>
<feature type="transmembrane region" description="Helical" evidence="6">
    <location>
        <begin position="161"/>
        <end position="185"/>
    </location>
</feature>
<dbReference type="InParanoid" id="G7EAB8"/>
<gene>
    <name evidence="7" type="primary">Mo06481</name>
    <name evidence="7" type="ORF">E5Q_06481</name>
</gene>
<sequence length="268" mass="29240">MYNKQAQLGLGTLGAILWSIQIFPQLYHTYRRKTTVGFSAWMVASWCVGGLFLGSYNIVSGVNVALIVQPQCFTVLLLCCFGQYLHYDYDPKRFTTFTCAALVSAVSALIGGLEVGFVYAIRAGRRHGVDWPATLFGVLSLVFIAGGLLPQYYEIYRFKRVLGMSFIFLFVDLMGGVFSLLSLVFSQSFEGLAAGSYIAVIALEAGIFLLAAILNPIAARNEEMRSTEDLQTSTAGETQASEASTLAERDHGDLPSSCTKVEAMAGRR</sequence>
<protein>
    <submittedName>
        <fullName evidence="7">Uncharacterized protein</fullName>
    </submittedName>
</protein>
<evidence type="ECO:0000256" key="6">
    <source>
        <dbReference type="SAM" id="Phobius"/>
    </source>
</evidence>
<evidence type="ECO:0000256" key="1">
    <source>
        <dbReference type="ARBA" id="ARBA00004141"/>
    </source>
</evidence>
<dbReference type="OrthoDB" id="407617at2759"/>
<keyword evidence="8" id="KW-1185">Reference proteome</keyword>
<dbReference type="OMA" id="IDWNGAF"/>
<feature type="transmembrane region" description="Helical" evidence="6">
    <location>
        <begin position="197"/>
        <end position="218"/>
    </location>
</feature>
<dbReference type="Gene3D" id="1.20.1280.290">
    <property type="match status" value="2"/>
</dbReference>
<evidence type="ECO:0000313" key="7">
    <source>
        <dbReference type="EMBL" id="GAA99778.1"/>
    </source>
</evidence>
<comment type="caution">
    <text evidence="7">The sequence shown here is derived from an EMBL/GenBank/DDBJ whole genome shotgun (WGS) entry which is preliminary data.</text>
</comment>
<evidence type="ECO:0000256" key="5">
    <source>
        <dbReference type="SAM" id="MobiDB-lite"/>
    </source>
</evidence>